<keyword evidence="14" id="KW-1185">Reference proteome</keyword>
<keyword evidence="7 8" id="KW-0998">Cell outer membrane</keyword>
<dbReference type="InterPro" id="IPR000531">
    <property type="entry name" value="Beta-barrel_TonB"/>
</dbReference>
<dbReference type="RefSeq" id="WP_222614310.1">
    <property type="nucleotide sequence ID" value="NZ_BKAU01000001.1"/>
</dbReference>
<accession>A0A512RGE0</accession>
<dbReference type="SUPFAM" id="SSF56935">
    <property type="entry name" value="Porins"/>
    <property type="match status" value="1"/>
</dbReference>
<evidence type="ECO:0000256" key="10">
    <source>
        <dbReference type="SAM" id="SignalP"/>
    </source>
</evidence>
<dbReference type="InterPro" id="IPR012910">
    <property type="entry name" value="Plug_dom"/>
</dbReference>
<feature type="signal peptide" evidence="10">
    <location>
        <begin position="1"/>
        <end position="25"/>
    </location>
</feature>
<evidence type="ECO:0000256" key="2">
    <source>
        <dbReference type="ARBA" id="ARBA00022448"/>
    </source>
</evidence>
<dbReference type="InterPro" id="IPR039426">
    <property type="entry name" value="TonB-dep_rcpt-like"/>
</dbReference>
<evidence type="ECO:0000256" key="5">
    <source>
        <dbReference type="ARBA" id="ARBA00023077"/>
    </source>
</evidence>
<keyword evidence="5 9" id="KW-0798">TonB box</keyword>
<comment type="similarity">
    <text evidence="8 9">Belongs to the TonB-dependent receptor family.</text>
</comment>
<dbReference type="GO" id="GO:0009279">
    <property type="term" value="C:cell outer membrane"/>
    <property type="evidence" value="ECO:0007669"/>
    <property type="project" value="UniProtKB-SubCell"/>
</dbReference>
<dbReference type="Proteomes" id="UP000321436">
    <property type="component" value="Unassembled WGS sequence"/>
</dbReference>
<name>A0A512RGE0_9BACT</name>
<gene>
    <name evidence="13" type="ORF">CCY01nite_10120</name>
</gene>
<keyword evidence="4 8" id="KW-0812">Transmembrane</keyword>
<dbReference type="NCBIfam" id="TIGR04056">
    <property type="entry name" value="OMP_RagA_SusC"/>
    <property type="match status" value="1"/>
</dbReference>
<dbReference type="Gene3D" id="2.40.170.20">
    <property type="entry name" value="TonB-dependent receptor, beta-barrel domain"/>
    <property type="match status" value="1"/>
</dbReference>
<keyword evidence="6 8" id="KW-0472">Membrane</keyword>
<dbReference type="InterPro" id="IPR023996">
    <property type="entry name" value="TonB-dep_OMP_SusC/RagA"/>
</dbReference>
<dbReference type="InterPro" id="IPR023997">
    <property type="entry name" value="TonB-dep_OMP_SusC/RagA_CS"/>
</dbReference>
<dbReference type="Pfam" id="PF07715">
    <property type="entry name" value="Plug"/>
    <property type="match status" value="1"/>
</dbReference>
<feature type="domain" description="TonB-dependent receptor-like beta-barrel" evidence="11">
    <location>
        <begin position="611"/>
        <end position="954"/>
    </location>
</feature>
<feature type="domain" description="TonB-dependent receptor plug" evidence="12">
    <location>
        <begin position="265"/>
        <end position="367"/>
    </location>
</feature>
<evidence type="ECO:0000256" key="4">
    <source>
        <dbReference type="ARBA" id="ARBA00022692"/>
    </source>
</evidence>
<organism evidence="13 14">
    <name type="scientific">Chitinophaga cymbidii</name>
    <dbReference type="NCBI Taxonomy" id="1096750"/>
    <lineage>
        <taxon>Bacteria</taxon>
        <taxon>Pseudomonadati</taxon>
        <taxon>Bacteroidota</taxon>
        <taxon>Chitinophagia</taxon>
        <taxon>Chitinophagales</taxon>
        <taxon>Chitinophagaceae</taxon>
        <taxon>Chitinophaga</taxon>
    </lineage>
</organism>
<dbReference type="Pfam" id="PF13715">
    <property type="entry name" value="CarbopepD_reg_2"/>
    <property type="match status" value="1"/>
</dbReference>
<evidence type="ECO:0000256" key="6">
    <source>
        <dbReference type="ARBA" id="ARBA00023136"/>
    </source>
</evidence>
<keyword evidence="10" id="KW-0732">Signal</keyword>
<dbReference type="InterPro" id="IPR036942">
    <property type="entry name" value="Beta-barrel_TonB_sf"/>
</dbReference>
<evidence type="ECO:0000256" key="1">
    <source>
        <dbReference type="ARBA" id="ARBA00004571"/>
    </source>
</evidence>
<dbReference type="InterPro" id="IPR008969">
    <property type="entry name" value="CarboxyPept-like_regulatory"/>
</dbReference>
<evidence type="ECO:0000259" key="11">
    <source>
        <dbReference type="Pfam" id="PF00593"/>
    </source>
</evidence>
<dbReference type="InterPro" id="IPR037066">
    <property type="entry name" value="Plug_dom_sf"/>
</dbReference>
<evidence type="ECO:0000313" key="14">
    <source>
        <dbReference type="Proteomes" id="UP000321436"/>
    </source>
</evidence>
<feature type="chain" id="PRO_5021990765" evidence="10">
    <location>
        <begin position="26"/>
        <end position="1173"/>
    </location>
</feature>
<evidence type="ECO:0000256" key="7">
    <source>
        <dbReference type="ARBA" id="ARBA00023237"/>
    </source>
</evidence>
<dbReference type="AlphaFoldDB" id="A0A512RGE0"/>
<evidence type="ECO:0000256" key="9">
    <source>
        <dbReference type="RuleBase" id="RU003357"/>
    </source>
</evidence>
<proteinExistence type="inferred from homology"/>
<dbReference type="EMBL" id="BKAU01000001">
    <property type="protein sequence ID" value="GEP94752.1"/>
    <property type="molecule type" value="Genomic_DNA"/>
</dbReference>
<keyword evidence="3 8" id="KW-1134">Transmembrane beta strand</keyword>
<evidence type="ECO:0000256" key="8">
    <source>
        <dbReference type="PROSITE-ProRule" id="PRU01360"/>
    </source>
</evidence>
<evidence type="ECO:0000259" key="12">
    <source>
        <dbReference type="Pfam" id="PF07715"/>
    </source>
</evidence>
<keyword evidence="2 8" id="KW-0813">Transport</keyword>
<comment type="subcellular location">
    <subcellularLocation>
        <location evidence="1 8">Cell outer membrane</location>
        <topology evidence="1 8">Multi-pass membrane protein</topology>
    </subcellularLocation>
</comment>
<dbReference type="SUPFAM" id="SSF49464">
    <property type="entry name" value="Carboxypeptidase regulatory domain-like"/>
    <property type="match status" value="1"/>
</dbReference>
<reference evidence="13 14" key="1">
    <citation type="submission" date="2019-07" db="EMBL/GenBank/DDBJ databases">
        <title>Whole genome shotgun sequence of Chitinophaga cymbidii NBRC 109752.</title>
        <authorList>
            <person name="Hosoyama A."/>
            <person name="Uohara A."/>
            <person name="Ohji S."/>
            <person name="Ichikawa N."/>
        </authorList>
    </citation>
    <scope>NUCLEOTIDE SEQUENCE [LARGE SCALE GENOMIC DNA]</scope>
    <source>
        <strain evidence="13 14">NBRC 109752</strain>
    </source>
</reference>
<comment type="caution">
    <text evidence="13">The sequence shown here is derived from an EMBL/GenBank/DDBJ whole genome shotgun (WGS) entry which is preliminary data.</text>
</comment>
<dbReference type="Gene3D" id="2.60.40.1120">
    <property type="entry name" value="Carboxypeptidase-like, regulatory domain"/>
    <property type="match status" value="1"/>
</dbReference>
<evidence type="ECO:0000256" key="3">
    <source>
        <dbReference type="ARBA" id="ARBA00022452"/>
    </source>
</evidence>
<dbReference type="PROSITE" id="PS52016">
    <property type="entry name" value="TONB_DEPENDENT_REC_3"/>
    <property type="match status" value="1"/>
</dbReference>
<sequence length="1173" mass="128862">MNAKLVLRSALLVAVSVATSSGAYAGARQDLAAARKPGLQWQQPSSGKERQKTLLQLLKEIHKEYKIDLLYEAKKLPNVKVAFSPASYGDDVEEMLKALLTPHGLQAQSVQPNTWAIVPLTEGSGQRPKPSGPARQEGNVDVQTNASTLLKLNGASAMMITGVAQDTVRRIKVTGRLTDGENGVPLPGVAVQVKGEMRGTQTDGDGYYTLETSAGKTLVFNLLGYESKEILVTSSTKVDIMLDVSNRALNEVVVVGYGSQRKSLVTGAISSVKAADIATVSSSRVEQALQGRTAGVTVLPVSGSPGSGMRVRIRGTGSNGASDPLYIIDGMRAGGMEYLDPSEIASVEVLKDAASAAIYGAEGANGVVIITTKSGFKDGATRVEYSMQYGRQSIHNPMKMMNAEQYTQYLTEANTPGAIPDPAEWTGKQGTMWLDEITQNAPLQRHALTVSGGTEKSSYLIGGTMFRQDGVIGGDRARFDRYTVRINTDHKVKPWLNVGNRLSYAYFKRKGVTEDSEFGSVINNAILMDPLMPTVYTGALSTRAQNALNSGHTLVQDPNGRYYGVSDYVFGEAGNPLAQMAITNNFTAQHKVVGNVFAEIEPLKGLKVTSRFGLDAAFQRNHGWNPTFWFSAERMNTVPSTFDKNENWYNWQWENFATYNRKINQHDITVMAGMSSLRRGYDRLEGTASGMFREDDFFSYPDFLPDDQDRIAGLQTSTSMVSYYGRIQYDYKGKYLLNATIRRDGSSLLPPENTWGTFPSVSAGWVASNEAFFPIIPLNYLKVRASWGRNGSIANIGIGDWKSLITTQGIAFPDAEGNFQVGAEPFGLENPFLKWEASEQLDFGADMGFFDNRLSFTVDYYNKTTRGLLTPGSVPSFVGNVLRIVNGGDVRNKGWEFELSYRNDSKHAFTWEIGGNLTTINNEVTRLNEFVDRIPGSNVGTGWGASWFEKGYPIWYFRGYQTAGIFQNAKQVQDYLANISMTVDPKPGDPVIVDVDGDGVISNSDHTYIGSPHPDFIFGGRLNLAFKGFDLLVFVQGQVGNDVLMGFNRVDRPTGNRPEFFYKDRWTGEGSTNSWFAANTGSEFVYNSDMMLFDGSYTRIRQLQIGYTLPEGLLQRAKIHNARIYGSLDNFFTFTKYKGMDPEAGSNNNNSLGIDRGVYPIPRAAVVGLTFSF</sequence>
<evidence type="ECO:0000313" key="13">
    <source>
        <dbReference type="EMBL" id="GEP94752.1"/>
    </source>
</evidence>
<dbReference type="Pfam" id="PF00593">
    <property type="entry name" value="TonB_dep_Rec_b-barrel"/>
    <property type="match status" value="1"/>
</dbReference>
<protein>
    <submittedName>
        <fullName evidence="13">SusC/RagA family TonB-linked outer membrane protein</fullName>
    </submittedName>
</protein>
<dbReference type="NCBIfam" id="TIGR04057">
    <property type="entry name" value="SusC_RagA_signa"/>
    <property type="match status" value="1"/>
</dbReference>
<dbReference type="Gene3D" id="2.170.130.10">
    <property type="entry name" value="TonB-dependent receptor, plug domain"/>
    <property type="match status" value="1"/>
</dbReference>